<evidence type="ECO:0000256" key="3">
    <source>
        <dbReference type="ARBA" id="ARBA00022679"/>
    </source>
</evidence>
<dbReference type="InterPro" id="IPR022284">
    <property type="entry name" value="GPAT/DHAPAT"/>
</dbReference>
<evidence type="ECO:0000313" key="9">
    <source>
        <dbReference type="Proteomes" id="UP000019804"/>
    </source>
</evidence>
<dbReference type="GO" id="GO:0019432">
    <property type="term" value="P:triglyceride biosynthetic process"/>
    <property type="evidence" value="ECO:0007669"/>
    <property type="project" value="TreeGrafter"/>
</dbReference>
<keyword evidence="5 8" id="KW-0012">Acyltransferase</keyword>
<dbReference type="SUPFAM" id="SSF69593">
    <property type="entry name" value="Glycerol-3-phosphate (1)-acyltransferase"/>
    <property type="match status" value="1"/>
</dbReference>
<protein>
    <submittedName>
        <fullName evidence="8">Acyltransferase</fullName>
    </submittedName>
</protein>
<accession>A0A017SFN4</accession>
<dbReference type="OrthoDB" id="10255570at2759"/>
<sequence>MPPDKTPVDDRESAPDLEIVGDQVTFHPTGFTGGPEQQDGSITERNLVRHMARFRQNPFDFLREVSLHMSGTGWRAYDDVIGQPIFYSGFSENIKSHILGSPLLQDKVNELAETRLTVEEKEGLLAIKTGTLQQKRTQRRSELKQSLEDVVGSMMDNMICKMESKRFIRGAYYLCTQLLTRAYHQGIHVSSEEVLRLRSVAEEAAKKKQSIVFLPCHKSHVDYVSLQLICYRLGIGLPVVVAGDNLNIPLLGPFLQHAGAMWIRRSFGNDPLYHTVVQAYIDTLLQQGFNFECFIEGGRSRTGKLLSPKFGILNFIVDSVLSGRVEDTIICPVSTQYDKVIETESYISELLGQPKRKENLADLLSSSSVLSLRLGRVDVRFQQPWSLREFITQQMSRMPRQLGSNSQALSYTERGRILRTLGYRVLSDINNVSVMMPTALVGTVLLTLRGRGVGKGEVVRRLNWLCEHVRMKGGRVAHFYKLPTETVVDRALEVLGPQLVGVVPGLVEPTYYAVDRFQLSFYRNMTIHLFITEALVSAAMYTRIKQGGGPANQRIPYDELSSQVTFLSQLFRGEFIFPPEGFTTNLERTLAGLEKDDVIQITRDASGAPLFVELSASERQCGRENYDFYCFLIWPFIEASWLGAVSLLGLTPPSESQKDLWFDLKKTQDSAQVLGKTLYHQGDLSYFEAVNKEALKNAYQRFAEEGIILVAKSKESRKAPMMKLAPEWTPERDPATGRLLGRGRLWDFTEMIAKSRREGKNRRDGATVSSRVMAMSEVVGRQLFEKATGPNPAEDSDVSTRQMRRKDITTGAKL</sequence>
<dbReference type="InterPro" id="IPR002123">
    <property type="entry name" value="Plipid/glycerol_acylTrfase"/>
</dbReference>
<comment type="similarity">
    <text evidence="2">Belongs to the GPAT/DAPAT family.</text>
</comment>
<dbReference type="Pfam" id="PF19277">
    <property type="entry name" value="GPAT_C"/>
    <property type="match status" value="1"/>
</dbReference>
<keyword evidence="9" id="KW-1185">Reference proteome</keyword>
<evidence type="ECO:0000256" key="1">
    <source>
        <dbReference type="ARBA" id="ARBA00004184"/>
    </source>
</evidence>
<evidence type="ECO:0000256" key="5">
    <source>
        <dbReference type="ARBA" id="ARBA00023315"/>
    </source>
</evidence>
<dbReference type="PANTHER" id="PTHR12563">
    <property type="entry name" value="GLYCEROL-3-PHOSPHATE ACYLTRANSFERASE"/>
    <property type="match status" value="1"/>
</dbReference>
<keyword evidence="4" id="KW-0472">Membrane</keyword>
<dbReference type="GO" id="GO:0008654">
    <property type="term" value="P:phospholipid biosynthetic process"/>
    <property type="evidence" value="ECO:0007669"/>
    <property type="project" value="TreeGrafter"/>
</dbReference>
<dbReference type="GO" id="GO:0012505">
    <property type="term" value="C:endomembrane system"/>
    <property type="evidence" value="ECO:0007669"/>
    <property type="project" value="UniProtKB-SubCell"/>
</dbReference>
<dbReference type="Proteomes" id="UP000019804">
    <property type="component" value="Unassembled WGS sequence"/>
</dbReference>
<feature type="domain" description="Phospholipid/glycerol acyltransferase" evidence="7">
    <location>
        <begin position="211"/>
        <end position="338"/>
    </location>
</feature>
<dbReference type="HOGENOM" id="CLU_015023_0_0_1"/>
<dbReference type="InterPro" id="IPR045520">
    <property type="entry name" value="GPAT/DHAPAT_C"/>
</dbReference>
<dbReference type="GeneID" id="63695264"/>
<evidence type="ECO:0000256" key="2">
    <source>
        <dbReference type="ARBA" id="ARBA00007937"/>
    </source>
</evidence>
<gene>
    <name evidence="8" type="ORF">EURHEDRAFT_402459</name>
</gene>
<reference evidence="9" key="1">
    <citation type="journal article" date="2014" name="Nat. Commun.">
        <title>Genomic adaptations of the halophilic Dead Sea filamentous fungus Eurotium rubrum.</title>
        <authorList>
            <person name="Kis-Papo T."/>
            <person name="Weig A.R."/>
            <person name="Riley R."/>
            <person name="Persoh D."/>
            <person name="Salamov A."/>
            <person name="Sun H."/>
            <person name="Lipzen A."/>
            <person name="Wasser S.P."/>
            <person name="Rambold G."/>
            <person name="Grigoriev I.V."/>
            <person name="Nevo E."/>
        </authorList>
    </citation>
    <scope>NUCLEOTIDE SEQUENCE [LARGE SCALE GENOMIC DNA]</scope>
    <source>
        <strain evidence="9">CBS 135680</strain>
    </source>
</reference>
<dbReference type="GO" id="GO:0004366">
    <property type="term" value="F:glycerol-3-phosphate O-acyltransferase activity"/>
    <property type="evidence" value="ECO:0007669"/>
    <property type="project" value="TreeGrafter"/>
</dbReference>
<dbReference type="CDD" id="cd07993">
    <property type="entry name" value="LPLAT_DHAPAT-like"/>
    <property type="match status" value="1"/>
</dbReference>
<dbReference type="STRING" id="1388766.A0A017SFN4"/>
<comment type="subcellular location">
    <subcellularLocation>
        <location evidence="1">Endomembrane system</location>
        <topology evidence="1">Peripheral membrane protein</topology>
    </subcellularLocation>
</comment>
<dbReference type="AlphaFoldDB" id="A0A017SFN4"/>
<evidence type="ECO:0000259" key="7">
    <source>
        <dbReference type="SMART" id="SM00563"/>
    </source>
</evidence>
<dbReference type="RefSeq" id="XP_040639465.1">
    <property type="nucleotide sequence ID" value="XM_040780140.1"/>
</dbReference>
<evidence type="ECO:0000313" key="8">
    <source>
        <dbReference type="EMBL" id="EYE95777.1"/>
    </source>
</evidence>
<dbReference type="EMBL" id="KK088421">
    <property type="protein sequence ID" value="EYE95777.1"/>
    <property type="molecule type" value="Genomic_DNA"/>
</dbReference>
<dbReference type="GO" id="GO:0006631">
    <property type="term" value="P:fatty acid metabolic process"/>
    <property type="evidence" value="ECO:0007669"/>
    <property type="project" value="TreeGrafter"/>
</dbReference>
<evidence type="ECO:0000256" key="4">
    <source>
        <dbReference type="ARBA" id="ARBA00023136"/>
    </source>
</evidence>
<feature type="region of interest" description="Disordered" evidence="6">
    <location>
        <begin position="783"/>
        <end position="814"/>
    </location>
</feature>
<organism evidence="8 9">
    <name type="scientific">Aspergillus ruber (strain CBS 135680)</name>
    <dbReference type="NCBI Taxonomy" id="1388766"/>
    <lineage>
        <taxon>Eukaryota</taxon>
        <taxon>Fungi</taxon>
        <taxon>Dikarya</taxon>
        <taxon>Ascomycota</taxon>
        <taxon>Pezizomycotina</taxon>
        <taxon>Eurotiomycetes</taxon>
        <taxon>Eurotiomycetidae</taxon>
        <taxon>Eurotiales</taxon>
        <taxon>Aspergillaceae</taxon>
        <taxon>Aspergillus</taxon>
        <taxon>Aspergillus subgen. Aspergillus</taxon>
    </lineage>
</organism>
<name>A0A017SFN4_ASPRC</name>
<dbReference type="InterPro" id="IPR041728">
    <property type="entry name" value="GPAT/DHAPAT_LPLAT"/>
</dbReference>
<evidence type="ECO:0000256" key="6">
    <source>
        <dbReference type="SAM" id="MobiDB-lite"/>
    </source>
</evidence>
<dbReference type="GO" id="GO:0031966">
    <property type="term" value="C:mitochondrial membrane"/>
    <property type="evidence" value="ECO:0007669"/>
    <property type="project" value="TreeGrafter"/>
</dbReference>
<dbReference type="SMART" id="SM00563">
    <property type="entry name" value="PlsC"/>
    <property type="match status" value="1"/>
</dbReference>
<dbReference type="PANTHER" id="PTHR12563:SF17">
    <property type="entry name" value="DIHYDROXYACETONE PHOSPHATE ACYLTRANSFERASE"/>
    <property type="match status" value="1"/>
</dbReference>
<dbReference type="Pfam" id="PF01553">
    <property type="entry name" value="Acyltransferase"/>
    <property type="match status" value="1"/>
</dbReference>
<dbReference type="GO" id="GO:0006072">
    <property type="term" value="P:glycerol-3-phosphate metabolic process"/>
    <property type="evidence" value="ECO:0007669"/>
    <property type="project" value="TreeGrafter"/>
</dbReference>
<proteinExistence type="inferred from homology"/>
<keyword evidence="3 8" id="KW-0808">Transferase</keyword>